<dbReference type="EMBL" id="MU394295">
    <property type="protein sequence ID" value="KAI6089411.1"/>
    <property type="molecule type" value="Genomic_DNA"/>
</dbReference>
<dbReference type="Proteomes" id="UP001497680">
    <property type="component" value="Unassembled WGS sequence"/>
</dbReference>
<name>A0ACC0D9T8_9PEZI</name>
<keyword evidence="2" id="KW-1185">Reference proteome</keyword>
<accession>A0ACC0D9T8</accession>
<evidence type="ECO:0000313" key="2">
    <source>
        <dbReference type="Proteomes" id="UP001497680"/>
    </source>
</evidence>
<sequence>MFSTLRHSKQADEPYILEPTYPPFEHKSQRKVLRSACTNCRLSKLKCTGEQQGCRRCLAKHIECTYPKTPAHYSRKESTETSETPSPSKEHNKSSVGRTTSQDATVVDAFDNAAEPNFEDMNMEFDLDVIGGSIITNDDFCFQQTADSYEPTMLLNGACSPTDDAERMPDIYARMSPSGTTIQNTSPPLDLKDNSTNTSNTNDNSTSNATTAVTDPLLSDLLPANVAEGPRSCPYSCISQAVHAYEAIEVSLVWSARDDAAADETLQHQKRALARCEELLGCDRCCAHSEYVALLLSMCDRIMGSVEDVYAGAGMGVEVAGKGRDRGRGMNRRMSGEKVSTPSSFQNEAPGKGKGGINFTVGDALGKADYGGSGSSGGSGGSGRYRSRLRIRQWQLDDDDELRVLQSLLAARVAKLGGVIGRLEGTIRANYWPAHESMVRCLRERFTEASVFIRRMFSSE</sequence>
<reference evidence="1 2" key="1">
    <citation type="journal article" date="2022" name="New Phytol.">
        <title>Ecological generalism drives hyperdiversity of secondary metabolite gene clusters in xylarialean endophytes.</title>
        <authorList>
            <person name="Franco M.E.E."/>
            <person name="Wisecaver J.H."/>
            <person name="Arnold A.E."/>
            <person name="Ju Y.M."/>
            <person name="Slot J.C."/>
            <person name="Ahrendt S."/>
            <person name="Moore L.P."/>
            <person name="Eastman K.E."/>
            <person name="Scott K."/>
            <person name="Konkel Z."/>
            <person name="Mondo S.J."/>
            <person name="Kuo A."/>
            <person name="Hayes R.D."/>
            <person name="Haridas S."/>
            <person name="Andreopoulos B."/>
            <person name="Riley R."/>
            <person name="LaButti K."/>
            <person name="Pangilinan J."/>
            <person name="Lipzen A."/>
            <person name="Amirebrahimi M."/>
            <person name="Yan J."/>
            <person name="Adam C."/>
            <person name="Keymanesh K."/>
            <person name="Ng V."/>
            <person name="Louie K."/>
            <person name="Northen T."/>
            <person name="Drula E."/>
            <person name="Henrissat B."/>
            <person name="Hsieh H.M."/>
            <person name="Youens-Clark K."/>
            <person name="Lutzoni F."/>
            <person name="Miadlikowska J."/>
            <person name="Eastwood D.C."/>
            <person name="Hamelin R.C."/>
            <person name="Grigoriev I.V."/>
            <person name="U'Ren J.M."/>
        </authorList>
    </citation>
    <scope>NUCLEOTIDE SEQUENCE [LARGE SCALE GENOMIC DNA]</scope>
    <source>
        <strain evidence="1 2">ER1909</strain>
    </source>
</reference>
<organism evidence="1 2">
    <name type="scientific">Hypoxylon rubiginosum</name>
    <dbReference type="NCBI Taxonomy" id="110542"/>
    <lineage>
        <taxon>Eukaryota</taxon>
        <taxon>Fungi</taxon>
        <taxon>Dikarya</taxon>
        <taxon>Ascomycota</taxon>
        <taxon>Pezizomycotina</taxon>
        <taxon>Sordariomycetes</taxon>
        <taxon>Xylariomycetidae</taxon>
        <taxon>Xylariales</taxon>
        <taxon>Hypoxylaceae</taxon>
        <taxon>Hypoxylon</taxon>
    </lineage>
</organism>
<comment type="caution">
    <text evidence="1">The sequence shown here is derived from an EMBL/GenBank/DDBJ whole genome shotgun (WGS) entry which is preliminary data.</text>
</comment>
<evidence type="ECO:0000313" key="1">
    <source>
        <dbReference type="EMBL" id="KAI6089411.1"/>
    </source>
</evidence>
<gene>
    <name evidence="1" type="ORF">F4821DRAFT_55519</name>
</gene>
<protein>
    <submittedName>
        <fullName evidence="1">Uncharacterized protein</fullName>
    </submittedName>
</protein>
<proteinExistence type="predicted"/>